<keyword evidence="3" id="KW-0444">Lipid biosynthesis</keyword>
<keyword evidence="6" id="KW-0443">Lipid metabolism</keyword>
<evidence type="ECO:0000256" key="10">
    <source>
        <dbReference type="ARBA" id="ARBA00024221"/>
    </source>
</evidence>
<dbReference type="EMBL" id="JAKMXF010000133">
    <property type="protein sequence ID" value="KAI6656869.1"/>
    <property type="molecule type" value="Genomic_DNA"/>
</dbReference>
<evidence type="ECO:0000256" key="5">
    <source>
        <dbReference type="ARBA" id="ARBA00022695"/>
    </source>
</evidence>
<organism evidence="13 14">
    <name type="scientific">Oopsacas minuta</name>
    <dbReference type="NCBI Taxonomy" id="111878"/>
    <lineage>
        <taxon>Eukaryota</taxon>
        <taxon>Metazoa</taxon>
        <taxon>Porifera</taxon>
        <taxon>Hexactinellida</taxon>
        <taxon>Hexasterophora</taxon>
        <taxon>Lyssacinosida</taxon>
        <taxon>Leucopsacidae</taxon>
        <taxon>Oopsacas</taxon>
    </lineage>
</organism>
<dbReference type="InterPro" id="IPR004821">
    <property type="entry name" value="Cyt_trans-like"/>
</dbReference>
<dbReference type="SUPFAM" id="SSF52374">
    <property type="entry name" value="Nucleotidylyl transferase"/>
    <property type="match status" value="2"/>
</dbReference>
<feature type="domain" description="Cytidyltransferase-like" evidence="12">
    <location>
        <begin position="13"/>
        <end position="139"/>
    </location>
</feature>
<dbReference type="PANTHER" id="PTHR45780">
    <property type="entry name" value="ETHANOLAMINE-PHOSPHATE CYTIDYLYLTRANSFERASE"/>
    <property type="match status" value="1"/>
</dbReference>
<evidence type="ECO:0000256" key="4">
    <source>
        <dbReference type="ARBA" id="ARBA00022679"/>
    </source>
</evidence>
<dbReference type="GO" id="GO:0004306">
    <property type="term" value="F:ethanolamine-phosphate cytidylyltransferase activity"/>
    <property type="evidence" value="ECO:0007669"/>
    <property type="project" value="UniProtKB-EC"/>
</dbReference>
<reference evidence="13 14" key="1">
    <citation type="journal article" date="2023" name="BMC Biol.">
        <title>The compact genome of the sponge Oopsacas minuta (Hexactinellida) is lacking key metazoan core genes.</title>
        <authorList>
            <person name="Santini S."/>
            <person name="Schenkelaars Q."/>
            <person name="Jourda C."/>
            <person name="Duchesne M."/>
            <person name="Belahbib H."/>
            <person name="Rocher C."/>
            <person name="Selva M."/>
            <person name="Riesgo A."/>
            <person name="Vervoort M."/>
            <person name="Leys S.P."/>
            <person name="Kodjabachian L."/>
            <person name="Le Bivic A."/>
            <person name="Borchiellini C."/>
            <person name="Claverie J.M."/>
            <person name="Renard E."/>
        </authorList>
    </citation>
    <scope>NUCLEOTIDE SEQUENCE [LARGE SCALE GENOMIC DNA]</scope>
    <source>
        <strain evidence="13">SPO-2</strain>
    </source>
</reference>
<proteinExistence type="inferred from homology"/>
<dbReference type="EC" id="2.7.7.14" evidence="10"/>
<dbReference type="NCBIfam" id="TIGR00125">
    <property type="entry name" value="cyt_tran_rel"/>
    <property type="match status" value="2"/>
</dbReference>
<evidence type="ECO:0000313" key="13">
    <source>
        <dbReference type="EMBL" id="KAI6656869.1"/>
    </source>
</evidence>
<dbReference type="Proteomes" id="UP001165289">
    <property type="component" value="Unassembled WGS sequence"/>
</dbReference>
<comment type="pathway">
    <text evidence="1">Lipid metabolism.</text>
</comment>
<evidence type="ECO:0000256" key="7">
    <source>
        <dbReference type="ARBA" id="ARBA00023209"/>
    </source>
</evidence>
<keyword evidence="5 13" id="KW-0548">Nucleotidyltransferase</keyword>
<keyword evidence="4" id="KW-0808">Transferase</keyword>
<feature type="domain" description="Cytidyltransferase-like" evidence="12">
    <location>
        <begin position="206"/>
        <end position="314"/>
    </location>
</feature>
<sequence>MADLSDPSEIRVYTDGCYDLVHYGHANSLRQAKQLGTYLVSGAHSEEQIKFHKGPPLSKEVERFDQLRAIRWVNEVMERAPYQITPEVLDKINCKFTVHGNDISPLAGGADCYSIVKDAKRYREVQRTEGVSTTELVERLLQESKAHHLASFNGEDIDVNNWKWVPELCTDANAIDPCVEVFYYRSAGLKKVISGIGPKPGQKICYTYGSFDLFHHGHVQFLKKAHQLGDYVIVGILNDQTVNSYKGGSYPILNILERLRSLVSCRYVDAAVIDVPYKLNGDILDFFKPDVVVHGVNLSEDFLEKDPYQLAKDRGILKILSSGSTLTSTDLMARIVENRVAYVERNKRKLKKGDAK</sequence>
<evidence type="ECO:0000313" key="14">
    <source>
        <dbReference type="Proteomes" id="UP001165289"/>
    </source>
</evidence>
<evidence type="ECO:0000256" key="1">
    <source>
        <dbReference type="ARBA" id="ARBA00005189"/>
    </source>
</evidence>
<evidence type="ECO:0000256" key="2">
    <source>
        <dbReference type="ARBA" id="ARBA00010101"/>
    </source>
</evidence>
<dbReference type="GO" id="GO:0006646">
    <property type="term" value="P:phosphatidylethanolamine biosynthetic process"/>
    <property type="evidence" value="ECO:0007669"/>
    <property type="project" value="InterPro"/>
</dbReference>
<name>A0AAV7K8L0_9METZ</name>
<evidence type="ECO:0000259" key="12">
    <source>
        <dbReference type="Pfam" id="PF01467"/>
    </source>
</evidence>
<gene>
    <name evidence="13" type="ORF">LOD99_16172</name>
</gene>
<dbReference type="InterPro" id="IPR014729">
    <property type="entry name" value="Rossmann-like_a/b/a_fold"/>
</dbReference>
<accession>A0AAV7K8L0</accession>
<dbReference type="Pfam" id="PF01467">
    <property type="entry name" value="CTP_transf_like"/>
    <property type="match status" value="2"/>
</dbReference>
<comment type="pathway">
    <text evidence="9">Phospholipid metabolism; phosphatidylethanolamine biosynthesis; phosphatidylethanolamine from ethanolamine: step 2/3.</text>
</comment>
<keyword evidence="14" id="KW-1185">Reference proteome</keyword>
<dbReference type="GO" id="GO:0005737">
    <property type="term" value="C:cytoplasm"/>
    <property type="evidence" value="ECO:0007669"/>
    <property type="project" value="TreeGrafter"/>
</dbReference>
<comment type="caution">
    <text evidence="13">The sequence shown here is derived from an EMBL/GenBank/DDBJ whole genome shotgun (WGS) entry which is preliminary data.</text>
</comment>
<evidence type="ECO:0000256" key="6">
    <source>
        <dbReference type="ARBA" id="ARBA00023098"/>
    </source>
</evidence>
<dbReference type="InterPro" id="IPR044608">
    <property type="entry name" value="Ect1/PCYT2"/>
</dbReference>
<dbReference type="PANTHER" id="PTHR45780:SF2">
    <property type="entry name" value="ETHANOLAMINE-PHOSPHATE CYTIDYLYLTRANSFERASE"/>
    <property type="match status" value="1"/>
</dbReference>
<evidence type="ECO:0000256" key="8">
    <source>
        <dbReference type="ARBA" id="ARBA00023264"/>
    </source>
</evidence>
<keyword evidence="7" id="KW-0594">Phospholipid biosynthesis</keyword>
<keyword evidence="8" id="KW-1208">Phospholipid metabolism</keyword>
<evidence type="ECO:0000256" key="3">
    <source>
        <dbReference type="ARBA" id="ARBA00022516"/>
    </source>
</evidence>
<evidence type="ECO:0000256" key="9">
    <source>
        <dbReference type="ARBA" id="ARBA00024191"/>
    </source>
</evidence>
<dbReference type="AlphaFoldDB" id="A0AAV7K8L0"/>
<dbReference type="Gene3D" id="3.40.50.620">
    <property type="entry name" value="HUPs"/>
    <property type="match status" value="2"/>
</dbReference>
<comment type="similarity">
    <text evidence="2">Belongs to the cytidylyltransferase family.</text>
</comment>
<evidence type="ECO:0000256" key="11">
    <source>
        <dbReference type="ARBA" id="ARBA00031473"/>
    </source>
</evidence>
<protein>
    <recommendedName>
        <fullName evidence="10">ethanolamine-phosphate cytidylyltransferase</fullName>
        <ecNumber evidence="10">2.7.7.14</ecNumber>
    </recommendedName>
    <alternativeName>
        <fullName evidence="11">CTP:phosphoethanolamine cytidylyltransferase</fullName>
    </alternativeName>
</protein>